<proteinExistence type="predicted"/>
<gene>
    <name evidence="1" type="ORF">SSLN_LOCUS937</name>
</gene>
<dbReference type="WBParaSite" id="SSLN_0000097601-mRNA-1">
    <property type="protein sequence ID" value="SSLN_0000097601-mRNA-1"/>
    <property type="gene ID" value="SSLN_0000097601"/>
</dbReference>
<protein>
    <submittedName>
        <fullName evidence="3">ANF_receptor domain-containing protein</fullName>
    </submittedName>
</protein>
<reference evidence="3" key="1">
    <citation type="submission" date="2016-06" db="UniProtKB">
        <authorList>
            <consortium name="WormBaseParasite"/>
        </authorList>
    </citation>
    <scope>IDENTIFICATION</scope>
</reference>
<sequence length="223" mass="24171">MVTADLLALFGEDQSIALFTAENSDTPALTIRLVLCSLPDTLIGGCAYLALLVFYRELMAEELTTNRSSSAAVIRHLPPVLASYPDVVNSPLLLEALRNSAVTYSNHTIVANYKCECEDKKLRQTRTHRLYQVGFDVAIVSVKTHPGLNGYTFGHGAADKGKILQKVCSQRPSIPLYIPTSKKSDLLGSTAITGSCTVTAVCTISEDHKCSSIKANSLHWVTI</sequence>
<keyword evidence="2" id="KW-1185">Reference proteome</keyword>
<organism evidence="3">
    <name type="scientific">Schistocephalus solidus</name>
    <name type="common">Tapeworm</name>
    <dbReference type="NCBI Taxonomy" id="70667"/>
    <lineage>
        <taxon>Eukaryota</taxon>
        <taxon>Metazoa</taxon>
        <taxon>Spiralia</taxon>
        <taxon>Lophotrochozoa</taxon>
        <taxon>Platyhelminthes</taxon>
        <taxon>Cestoda</taxon>
        <taxon>Eucestoda</taxon>
        <taxon>Diphyllobothriidea</taxon>
        <taxon>Diphyllobothriidae</taxon>
        <taxon>Schistocephalus</taxon>
    </lineage>
</organism>
<dbReference type="EMBL" id="UYSU01001083">
    <property type="protein sequence ID" value="VDL86538.1"/>
    <property type="molecule type" value="Genomic_DNA"/>
</dbReference>
<evidence type="ECO:0000313" key="3">
    <source>
        <dbReference type="WBParaSite" id="SSLN_0000097601-mRNA-1"/>
    </source>
</evidence>
<dbReference type="Proteomes" id="UP000275846">
    <property type="component" value="Unassembled WGS sequence"/>
</dbReference>
<dbReference type="AlphaFoldDB" id="A0A183S9N9"/>
<accession>A0A183S9N9</accession>
<evidence type="ECO:0000313" key="2">
    <source>
        <dbReference type="Proteomes" id="UP000275846"/>
    </source>
</evidence>
<dbReference type="OrthoDB" id="5340910at2759"/>
<evidence type="ECO:0000313" key="1">
    <source>
        <dbReference type="EMBL" id="VDL86538.1"/>
    </source>
</evidence>
<reference evidence="1 2" key="2">
    <citation type="submission" date="2018-11" db="EMBL/GenBank/DDBJ databases">
        <authorList>
            <consortium name="Pathogen Informatics"/>
        </authorList>
    </citation>
    <scope>NUCLEOTIDE SEQUENCE [LARGE SCALE GENOMIC DNA]</scope>
    <source>
        <strain evidence="1 2">NST_G2</strain>
    </source>
</reference>
<name>A0A183S9N9_SCHSO</name>